<evidence type="ECO:0000256" key="6">
    <source>
        <dbReference type="ARBA" id="ARBA00023136"/>
    </source>
</evidence>
<feature type="transmembrane region" description="Helical" evidence="7">
    <location>
        <begin position="71"/>
        <end position="96"/>
    </location>
</feature>
<feature type="transmembrane region" description="Helical" evidence="7">
    <location>
        <begin position="236"/>
        <end position="258"/>
    </location>
</feature>
<name>A0ABR6VJS1_9FIRM</name>
<reference evidence="9 10" key="1">
    <citation type="submission" date="2020-08" db="EMBL/GenBank/DDBJ databases">
        <authorList>
            <person name="Liu C."/>
            <person name="Sun Q."/>
        </authorList>
    </citation>
    <scope>NUCLEOTIDE SEQUENCE [LARGE SCALE GENOMIC DNA]</scope>
    <source>
        <strain evidence="9 10">NSJ-59</strain>
    </source>
</reference>
<evidence type="ECO:0000256" key="1">
    <source>
        <dbReference type="ARBA" id="ARBA00004651"/>
    </source>
</evidence>
<dbReference type="Gene3D" id="1.10.3720.10">
    <property type="entry name" value="MetI-like"/>
    <property type="match status" value="1"/>
</dbReference>
<dbReference type="RefSeq" id="WP_186503806.1">
    <property type="nucleotide sequence ID" value="NZ_JACOGK010000027.1"/>
</dbReference>
<feature type="transmembrane region" description="Helical" evidence="7">
    <location>
        <begin position="191"/>
        <end position="216"/>
    </location>
</feature>
<evidence type="ECO:0000313" key="9">
    <source>
        <dbReference type="EMBL" id="MBC3537431.1"/>
    </source>
</evidence>
<feature type="domain" description="ABC transmembrane type-1" evidence="8">
    <location>
        <begin position="69"/>
        <end position="258"/>
    </location>
</feature>
<gene>
    <name evidence="9" type="ORF">H8J70_09220</name>
</gene>
<dbReference type="CDD" id="cd06261">
    <property type="entry name" value="TM_PBP2"/>
    <property type="match status" value="1"/>
</dbReference>
<keyword evidence="5 7" id="KW-1133">Transmembrane helix</keyword>
<dbReference type="Pfam" id="PF00528">
    <property type="entry name" value="BPD_transp_1"/>
    <property type="match status" value="1"/>
</dbReference>
<keyword evidence="4 7" id="KW-0812">Transmembrane</keyword>
<comment type="similarity">
    <text evidence="7">Belongs to the binding-protein-dependent transport system permease family.</text>
</comment>
<comment type="caution">
    <text evidence="9">The sequence shown here is derived from an EMBL/GenBank/DDBJ whole genome shotgun (WGS) entry which is preliminary data.</text>
</comment>
<comment type="subcellular location">
    <subcellularLocation>
        <location evidence="1 7">Cell membrane</location>
        <topology evidence="1 7">Multi-pass membrane protein</topology>
    </subcellularLocation>
</comment>
<dbReference type="PANTHER" id="PTHR43386">
    <property type="entry name" value="OLIGOPEPTIDE TRANSPORT SYSTEM PERMEASE PROTEIN APPC"/>
    <property type="match status" value="1"/>
</dbReference>
<keyword evidence="6 7" id="KW-0472">Membrane</keyword>
<evidence type="ECO:0000259" key="8">
    <source>
        <dbReference type="PROSITE" id="PS50928"/>
    </source>
</evidence>
<keyword evidence="10" id="KW-1185">Reference proteome</keyword>
<dbReference type="PANTHER" id="PTHR43386:SF1">
    <property type="entry name" value="D,D-DIPEPTIDE TRANSPORT SYSTEM PERMEASE PROTEIN DDPC-RELATED"/>
    <property type="match status" value="1"/>
</dbReference>
<dbReference type="PROSITE" id="PS50928">
    <property type="entry name" value="ABC_TM1"/>
    <property type="match status" value="1"/>
</dbReference>
<dbReference type="InterPro" id="IPR035906">
    <property type="entry name" value="MetI-like_sf"/>
</dbReference>
<evidence type="ECO:0000256" key="3">
    <source>
        <dbReference type="ARBA" id="ARBA00022475"/>
    </source>
</evidence>
<evidence type="ECO:0000313" key="10">
    <source>
        <dbReference type="Proteomes" id="UP000606870"/>
    </source>
</evidence>
<dbReference type="EMBL" id="JACOGK010000027">
    <property type="protein sequence ID" value="MBC3537431.1"/>
    <property type="molecule type" value="Genomic_DNA"/>
</dbReference>
<evidence type="ECO:0000256" key="5">
    <source>
        <dbReference type="ARBA" id="ARBA00022989"/>
    </source>
</evidence>
<organism evidence="9 10">
    <name type="scientific">Megasphaera hominis</name>
    <dbReference type="NCBI Taxonomy" id="159836"/>
    <lineage>
        <taxon>Bacteria</taxon>
        <taxon>Bacillati</taxon>
        <taxon>Bacillota</taxon>
        <taxon>Negativicutes</taxon>
        <taxon>Veillonellales</taxon>
        <taxon>Veillonellaceae</taxon>
        <taxon>Megasphaera</taxon>
    </lineage>
</organism>
<dbReference type="InterPro" id="IPR000515">
    <property type="entry name" value="MetI-like"/>
</dbReference>
<dbReference type="SUPFAM" id="SSF161098">
    <property type="entry name" value="MetI-like"/>
    <property type="match status" value="1"/>
</dbReference>
<proteinExistence type="inferred from homology"/>
<protein>
    <submittedName>
        <fullName evidence="9">ABC transporter permease</fullName>
    </submittedName>
</protein>
<keyword evidence="3" id="KW-1003">Cell membrane</keyword>
<sequence length="271" mass="29157">MASHKRKKITLLLGLILLGLIASCLAEYILHYSPYEQHLSLALQGPSFQHWLGTDVYGRDLLARTLAGAKLTIITALAVALLSALIGSCIGLFCGYRQGKAVTCLLRLADIFLSFPTMVFAIAVAGILGGGTFNAAAAITAVTWPKYTRLVRNLVSPLRREYYIEAAQMSGFTTGQILFQQILPEVIGPVFITAALDLGTIITEIAGLSFLGLGAAPPAAEWGSMMSSSRLYMQTAPWTVFVPGAAIVITVALFQLLADSLRDFFDTKLVR</sequence>
<keyword evidence="2 7" id="KW-0813">Transport</keyword>
<dbReference type="InterPro" id="IPR050366">
    <property type="entry name" value="BP-dependent_transpt_permease"/>
</dbReference>
<dbReference type="Proteomes" id="UP000606870">
    <property type="component" value="Unassembled WGS sequence"/>
</dbReference>
<dbReference type="PROSITE" id="PS51257">
    <property type="entry name" value="PROKAR_LIPOPROTEIN"/>
    <property type="match status" value="1"/>
</dbReference>
<evidence type="ECO:0000256" key="7">
    <source>
        <dbReference type="RuleBase" id="RU363032"/>
    </source>
</evidence>
<accession>A0ABR6VJS1</accession>
<evidence type="ECO:0000256" key="4">
    <source>
        <dbReference type="ARBA" id="ARBA00022692"/>
    </source>
</evidence>
<evidence type="ECO:0000256" key="2">
    <source>
        <dbReference type="ARBA" id="ARBA00022448"/>
    </source>
</evidence>